<proteinExistence type="predicted"/>
<dbReference type="eggNOG" id="COG0457">
    <property type="taxonomic scope" value="Bacteria"/>
</dbReference>
<organism evidence="4 6">
    <name type="scientific">Treponema socranskii subsp. socranskii VPI DR56BR1116 = ATCC 35536</name>
    <dbReference type="NCBI Taxonomy" id="1125725"/>
    <lineage>
        <taxon>Bacteria</taxon>
        <taxon>Pseudomonadati</taxon>
        <taxon>Spirochaetota</taxon>
        <taxon>Spirochaetia</taxon>
        <taxon>Spirochaetales</taxon>
        <taxon>Treponemataceae</taxon>
        <taxon>Treponema</taxon>
    </lineage>
</organism>
<evidence type="ECO:0000256" key="2">
    <source>
        <dbReference type="ARBA" id="ARBA00022803"/>
    </source>
</evidence>
<dbReference type="InterPro" id="IPR019734">
    <property type="entry name" value="TPR_rpt"/>
</dbReference>
<dbReference type="RefSeq" id="WP_021331631.1">
    <property type="nucleotide sequence ID" value="NZ_AUZJ01000071.1"/>
</dbReference>
<sequence length="178" mass="19882">MLNETAEKLNNQAIILASHGDYTEAIACFVRALTIENDNSLLWFNLGVTYRDAGNLANARGALTKAYAQNYTDEEIVEALSLVCFGLGDFAAALYYCQEGLAYNPENPHLWNTLGVIYFNRQMLTAACDAFEHAASLNPYYYDALFNLRDTYKELGNGKGEAECSRRMKEIEKHGAPK</sequence>
<keyword evidence="7" id="KW-1185">Reference proteome</keyword>
<dbReference type="SMART" id="SM00028">
    <property type="entry name" value="TPR"/>
    <property type="match status" value="4"/>
</dbReference>
<gene>
    <name evidence="5" type="ORF">HMPREF0860_1873</name>
    <name evidence="4" type="ORF">HMPREF1325_0888</name>
</gene>
<evidence type="ECO:0000313" key="7">
    <source>
        <dbReference type="Proteomes" id="UP000016646"/>
    </source>
</evidence>
<dbReference type="Proteomes" id="UP000016412">
    <property type="component" value="Unassembled WGS sequence"/>
</dbReference>
<feature type="repeat" description="TPR" evidence="3">
    <location>
        <begin position="108"/>
        <end position="141"/>
    </location>
</feature>
<dbReference type="SUPFAM" id="SSF48452">
    <property type="entry name" value="TPR-like"/>
    <property type="match status" value="1"/>
</dbReference>
<comment type="caution">
    <text evidence="4">The sequence shown here is derived from an EMBL/GenBank/DDBJ whole genome shotgun (WGS) entry which is preliminary data.</text>
</comment>
<dbReference type="OrthoDB" id="358982at2"/>
<keyword evidence="2 3" id="KW-0802">TPR repeat</keyword>
<dbReference type="PATRIC" id="fig|1125725.3.peg.2637"/>
<dbReference type="AlphaFoldDB" id="U2MB86"/>
<dbReference type="PROSITE" id="PS50005">
    <property type="entry name" value="TPR"/>
    <property type="match status" value="2"/>
</dbReference>
<reference evidence="6 7" key="1">
    <citation type="submission" date="2013-08" db="EMBL/GenBank/DDBJ databases">
        <authorList>
            <person name="Durkin A.S."/>
            <person name="Haft D.R."/>
            <person name="McCorrison J."/>
            <person name="Torralba M."/>
            <person name="Gillis M."/>
            <person name="Haft D.H."/>
            <person name="Methe B."/>
            <person name="Sutton G."/>
            <person name="Nelson K.E."/>
        </authorList>
    </citation>
    <scope>NUCLEOTIDE SEQUENCE [LARGE SCALE GENOMIC DNA]</scope>
    <source>
        <strain evidence="5 7">ATCC 35536</strain>
        <strain evidence="4 6">VPI DR56BR1116</strain>
    </source>
</reference>
<evidence type="ECO:0000313" key="6">
    <source>
        <dbReference type="Proteomes" id="UP000016412"/>
    </source>
</evidence>
<accession>U2MB86</accession>
<protein>
    <submittedName>
        <fullName evidence="4">Tetratricopeptide repeat protein</fullName>
    </submittedName>
</protein>
<feature type="repeat" description="TPR" evidence="3">
    <location>
        <begin position="6"/>
        <end position="39"/>
    </location>
</feature>
<dbReference type="STRING" id="1125725.HMPREF1325_0888"/>
<dbReference type="PANTHER" id="PTHR44186:SF1">
    <property type="entry name" value="BARDET-BIEDL SYNDROME 4 PROTEIN"/>
    <property type="match status" value="1"/>
</dbReference>
<dbReference type="EMBL" id="AUZJ01000071">
    <property type="protein sequence ID" value="ERF59420.1"/>
    <property type="molecule type" value="Genomic_DNA"/>
</dbReference>
<dbReference type="Gene3D" id="1.25.40.10">
    <property type="entry name" value="Tetratricopeptide repeat domain"/>
    <property type="match status" value="1"/>
</dbReference>
<dbReference type="PANTHER" id="PTHR44186">
    <property type="match status" value="1"/>
</dbReference>
<evidence type="ECO:0000313" key="4">
    <source>
        <dbReference type="EMBL" id="ERF59420.1"/>
    </source>
</evidence>
<dbReference type="Proteomes" id="UP000016646">
    <property type="component" value="Unassembled WGS sequence"/>
</dbReference>
<dbReference type="EMBL" id="AVQI01000079">
    <property type="protein sequence ID" value="ERJ98964.1"/>
    <property type="molecule type" value="Genomic_DNA"/>
</dbReference>
<evidence type="ECO:0000313" key="5">
    <source>
        <dbReference type="EMBL" id="ERJ98964.1"/>
    </source>
</evidence>
<dbReference type="InterPro" id="IPR011990">
    <property type="entry name" value="TPR-like_helical_dom_sf"/>
</dbReference>
<keyword evidence="1" id="KW-0677">Repeat</keyword>
<name>U2MB86_TRESO</name>
<evidence type="ECO:0000256" key="3">
    <source>
        <dbReference type="PROSITE-ProRule" id="PRU00339"/>
    </source>
</evidence>
<evidence type="ECO:0000256" key="1">
    <source>
        <dbReference type="ARBA" id="ARBA00022737"/>
    </source>
</evidence>
<dbReference type="Pfam" id="PF13432">
    <property type="entry name" value="TPR_16"/>
    <property type="match status" value="2"/>
</dbReference>